<dbReference type="EMBL" id="JACNJD010000198">
    <property type="protein sequence ID" value="MBC8177237.1"/>
    <property type="molecule type" value="Genomic_DNA"/>
</dbReference>
<dbReference type="AlphaFoldDB" id="A0A8J6MYL8"/>
<gene>
    <name evidence="2" type="ORF">H8E19_07505</name>
</gene>
<name>A0A8J6MYL8_9DELT</name>
<comment type="caution">
    <text evidence="2">The sequence shown here is derived from an EMBL/GenBank/DDBJ whole genome shotgun (WGS) entry which is preliminary data.</text>
</comment>
<evidence type="ECO:0000313" key="2">
    <source>
        <dbReference type="EMBL" id="MBC8177237.1"/>
    </source>
</evidence>
<feature type="transmembrane region" description="Helical" evidence="1">
    <location>
        <begin position="6"/>
        <end position="25"/>
    </location>
</feature>
<evidence type="ECO:0000256" key="1">
    <source>
        <dbReference type="SAM" id="Phobius"/>
    </source>
</evidence>
<keyword evidence="1" id="KW-0812">Transmembrane</keyword>
<reference evidence="2 3" key="1">
    <citation type="submission" date="2020-08" db="EMBL/GenBank/DDBJ databases">
        <title>Bridging the membrane lipid divide: bacteria of the FCB group superphylum have the potential to synthesize archaeal ether lipids.</title>
        <authorList>
            <person name="Villanueva L."/>
            <person name="Von Meijenfeldt F.A.B."/>
            <person name="Westbye A.B."/>
            <person name="Yadav S."/>
            <person name="Hopmans E.C."/>
            <person name="Dutilh B.E."/>
            <person name="Sinninghe Damste J.S."/>
        </authorList>
    </citation>
    <scope>NUCLEOTIDE SEQUENCE [LARGE SCALE GENOMIC DNA]</scope>
    <source>
        <strain evidence="2">NIOZ-UU27</strain>
    </source>
</reference>
<organism evidence="2 3">
    <name type="scientific">Candidatus Desulfacyla euxinica</name>
    <dbReference type="NCBI Taxonomy" id="2841693"/>
    <lineage>
        <taxon>Bacteria</taxon>
        <taxon>Deltaproteobacteria</taxon>
        <taxon>Candidatus Desulfacyla</taxon>
    </lineage>
</organism>
<evidence type="ECO:0000313" key="3">
    <source>
        <dbReference type="Proteomes" id="UP000650524"/>
    </source>
</evidence>
<sequence>MFGSEFGDFSFWWLFPIVMMTLCFFMMRGRKGGSICGFSSHHKERNFINASDSPMDILEKRYTLGEIGEEEYKNKKGVLDR</sequence>
<evidence type="ECO:0008006" key="4">
    <source>
        <dbReference type="Google" id="ProtNLM"/>
    </source>
</evidence>
<proteinExistence type="predicted"/>
<accession>A0A8J6MYL8</accession>
<protein>
    <recommendedName>
        <fullName evidence="4">SHOCT domain-containing protein</fullName>
    </recommendedName>
</protein>
<dbReference type="Proteomes" id="UP000650524">
    <property type="component" value="Unassembled WGS sequence"/>
</dbReference>
<keyword evidence="1" id="KW-0472">Membrane</keyword>
<keyword evidence="1" id="KW-1133">Transmembrane helix</keyword>